<dbReference type="PIRSF" id="PIRSF005690">
    <property type="entry name" value="GerBA"/>
    <property type="match status" value="1"/>
</dbReference>
<proteinExistence type="inferred from homology"/>
<evidence type="ECO:0000313" key="5">
    <source>
        <dbReference type="EMBL" id="QRG68350.1"/>
    </source>
</evidence>
<protein>
    <submittedName>
        <fullName evidence="5">Spore germination protein</fullName>
    </submittedName>
</protein>
<feature type="transmembrane region" description="Helical" evidence="4">
    <location>
        <begin position="295"/>
        <end position="316"/>
    </location>
</feature>
<sequence length="506" mass="56243">MRENRLCFPKGGICVSRRLSDIPTGSVERDAAAIQELLQYSDDLQIQDFGRDCEQVKLMFFDTLTDSQSIHEQVLQPILQKPGAAIADCLPAASVSTVQTLSEATSYLLKGYVIVLLTGQQDIVCIAAKSSFTRSVDEPVNEKVVRGAHDGFIENLNVNVHLVRKMIENRQLTVTYYTIGRETQTRVALLYMNNLANKQVVQEMEKRIQAIHADSILGTNFIEEYVEDTPYSPFPQLLSTERPDRVTANLMEGRVALLASGAPTALIFPVTFFAFYQSPDDYNSRWFAGTFFRLIRLISFFIAISFPAIYIATVAFRFEILPSDLIIAIKQSIDKVPYPPLVEAFIMEITIELIREAGIRLPSPLGQTIGVIGGIVIGQAVVQASLVSNIMVIVVAITAIAAYVVPSNEMGTAVRLLRFGFMISAATLGLLGIVLSFTLLLIHLCALESFGTPYFAPLSTGKWRNLKDTIVRFPMWKMSSRPVDATPQRNTQETISRGWQPDDSRE</sequence>
<keyword evidence="4" id="KW-1133">Transmembrane helix</keyword>
<keyword evidence="2 4" id="KW-0472">Membrane</keyword>
<evidence type="ECO:0000256" key="2">
    <source>
        <dbReference type="ARBA" id="ARBA00023136"/>
    </source>
</evidence>
<dbReference type="EMBL" id="CP069127">
    <property type="protein sequence ID" value="QRG68350.1"/>
    <property type="molecule type" value="Genomic_DNA"/>
</dbReference>
<comment type="similarity">
    <text evidence="1">Belongs to the GerABKA family.</text>
</comment>
<gene>
    <name evidence="5" type="ORF">JNE38_04035</name>
</gene>
<dbReference type="Pfam" id="PF03323">
    <property type="entry name" value="GerA"/>
    <property type="match status" value="1"/>
</dbReference>
<dbReference type="Proteomes" id="UP000596248">
    <property type="component" value="Chromosome"/>
</dbReference>
<feature type="transmembrane region" description="Helical" evidence="4">
    <location>
        <begin position="255"/>
        <end position="275"/>
    </location>
</feature>
<accession>A0ABX7FTQ2</accession>
<keyword evidence="6" id="KW-1185">Reference proteome</keyword>
<dbReference type="PANTHER" id="PTHR22550">
    <property type="entry name" value="SPORE GERMINATION PROTEIN"/>
    <property type="match status" value="1"/>
</dbReference>
<feature type="transmembrane region" description="Helical" evidence="4">
    <location>
        <begin position="386"/>
        <end position="405"/>
    </location>
</feature>
<name>A0ABX7FTQ2_BRECH</name>
<feature type="region of interest" description="Disordered" evidence="3">
    <location>
        <begin position="482"/>
        <end position="506"/>
    </location>
</feature>
<dbReference type="InterPro" id="IPR004995">
    <property type="entry name" value="Spore_Ger"/>
</dbReference>
<organism evidence="5 6">
    <name type="scientific">Brevibacillus choshinensis</name>
    <dbReference type="NCBI Taxonomy" id="54911"/>
    <lineage>
        <taxon>Bacteria</taxon>
        <taxon>Bacillati</taxon>
        <taxon>Bacillota</taxon>
        <taxon>Bacilli</taxon>
        <taxon>Bacillales</taxon>
        <taxon>Paenibacillaceae</taxon>
        <taxon>Brevibacillus</taxon>
    </lineage>
</organism>
<evidence type="ECO:0000256" key="4">
    <source>
        <dbReference type="SAM" id="Phobius"/>
    </source>
</evidence>
<feature type="transmembrane region" description="Helical" evidence="4">
    <location>
        <begin position="417"/>
        <end position="442"/>
    </location>
</feature>
<reference evidence="5 6" key="1">
    <citation type="submission" date="2021-01" db="EMBL/GenBank/DDBJ databases">
        <title>Identification of strong promoters based on the transcriptome of Brevibacillus choshinensis.</title>
        <authorList>
            <person name="Yao D."/>
            <person name="Zhang K."/>
            <person name="Wu J."/>
        </authorList>
    </citation>
    <scope>NUCLEOTIDE SEQUENCE [LARGE SCALE GENOMIC DNA]</scope>
    <source>
        <strain evidence="5 6">HPD31-SP3</strain>
    </source>
</reference>
<keyword evidence="4" id="KW-0812">Transmembrane</keyword>
<dbReference type="PANTHER" id="PTHR22550:SF5">
    <property type="entry name" value="LEUCINE ZIPPER PROTEIN 4"/>
    <property type="match status" value="1"/>
</dbReference>
<evidence type="ECO:0000313" key="6">
    <source>
        <dbReference type="Proteomes" id="UP000596248"/>
    </source>
</evidence>
<feature type="compositionally biased region" description="Polar residues" evidence="3">
    <location>
        <begin position="487"/>
        <end position="497"/>
    </location>
</feature>
<evidence type="ECO:0000256" key="1">
    <source>
        <dbReference type="ARBA" id="ARBA00005278"/>
    </source>
</evidence>
<dbReference type="InterPro" id="IPR050768">
    <property type="entry name" value="UPF0353/GerABKA_families"/>
</dbReference>
<evidence type="ECO:0000256" key="3">
    <source>
        <dbReference type="SAM" id="MobiDB-lite"/>
    </source>
</evidence>